<dbReference type="AlphaFoldDB" id="A0AAD7ASQ4"/>
<reference evidence="1" key="1">
    <citation type="submission" date="2023-03" db="EMBL/GenBank/DDBJ databases">
        <title>Massive genome expansion in bonnet fungi (Mycena s.s.) driven by repeated elements and novel gene families across ecological guilds.</title>
        <authorList>
            <consortium name="Lawrence Berkeley National Laboratory"/>
            <person name="Harder C.B."/>
            <person name="Miyauchi S."/>
            <person name="Viragh M."/>
            <person name="Kuo A."/>
            <person name="Thoen E."/>
            <person name="Andreopoulos B."/>
            <person name="Lu D."/>
            <person name="Skrede I."/>
            <person name="Drula E."/>
            <person name="Henrissat B."/>
            <person name="Morin E."/>
            <person name="Kohler A."/>
            <person name="Barry K."/>
            <person name="LaButti K."/>
            <person name="Morin E."/>
            <person name="Salamov A."/>
            <person name="Lipzen A."/>
            <person name="Mereny Z."/>
            <person name="Hegedus B."/>
            <person name="Baldrian P."/>
            <person name="Stursova M."/>
            <person name="Weitz H."/>
            <person name="Taylor A."/>
            <person name="Grigoriev I.V."/>
            <person name="Nagy L.G."/>
            <person name="Martin F."/>
            <person name="Kauserud H."/>
        </authorList>
    </citation>
    <scope>NUCLEOTIDE SEQUENCE</scope>
    <source>
        <strain evidence="1">CBHHK002</strain>
    </source>
</reference>
<comment type="caution">
    <text evidence="1">The sequence shown here is derived from an EMBL/GenBank/DDBJ whole genome shotgun (WGS) entry which is preliminary data.</text>
</comment>
<evidence type="ECO:0000313" key="2">
    <source>
        <dbReference type="Proteomes" id="UP001218218"/>
    </source>
</evidence>
<dbReference type="InterPro" id="IPR004000">
    <property type="entry name" value="Actin"/>
</dbReference>
<name>A0AAD7ASQ4_9AGAR</name>
<gene>
    <name evidence="1" type="ORF">DFH08DRAFT_678706</name>
</gene>
<protein>
    <recommendedName>
        <fullName evidence="3">Actin</fullName>
    </recommendedName>
</protein>
<proteinExistence type="predicted"/>
<dbReference type="Gene3D" id="3.30.420.40">
    <property type="match status" value="1"/>
</dbReference>
<dbReference type="InterPro" id="IPR043129">
    <property type="entry name" value="ATPase_NBD"/>
</dbReference>
<organism evidence="1 2">
    <name type="scientific">Mycena albidolilacea</name>
    <dbReference type="NCBI Taxonomy" id="1033008"/>
    <lineage>
        <taxon>Eukaryota</taxon>
        <taxon>Fungi</taxon>
        <taxon>Dikarya</taxon>
        <taxon>Basidiomycota</taxon>
        <taxon>Agaricomycotina</taxon>
        <taxon>Agaricomycetes</taxon>
        <taxon>Agaricomycetidae</taxon>
        <taxon>Agaricales</taxon>
        <taxon>Marasmiineae</taxon>
        <taxon>Mycenaceae</taxon>
        <taxon>Mycena</taxon>
    </lineage>
</organism>
<evidence type="ECO:0000313" key="1">
    <source>
        <dbReference type="EMBL" id="KAJ7367257.1"/>
    </source>
</evidence>
<dbReference type="Pfam" id="PF00022">
    <property type="entry name" value="Actin"/>
    <property type="match status" value="1"/>
</dbReference>
<dbReference type="SUPFAM" id="SSF53067">
    <property type="entry name" value="Actin-like ATPase domain"/>
    <property type="match status" value="1"/>
</dbReference>
<keyword evidence="2" id="KW-1185">Reference proteome</keyword>
<dbReference type="PANTHER" id="PTHR11937">
    <property type="entry name" value="ACTIN"/>
    <property type="match status" value="1"/>
</dbReference>
<evidence type="ECO:0008006" key="3">
    <source>
        <dbReference type="Google" id="ProtNLM"/>
    </source>
</evidence>
<accession>A0AAD7ASQ4</accession>
<dbReference type="Proteomes" id="UP001218218">
    <property type="component" value="Unassembled WGS sequence"/>
</dbReference>
<sequence>MLAEPSAFGGGGASAFGGFGSKPAEEASKTTRISELERLYIHRISRSHGLVLPNLEQSLSHTHSKFCVDRPHLQDCRVGTPISNLREAQHRARPLEQVVSNECRRVLVPALVPVFFVQIQAVLSLYASGRTTGIVTDLGDGMSHAVPIYEGFSLPHAIQGLRRVSADTMMGEHLRWRREKGRIRGEGRRGEGAGVRAVRTA</sequence>
<dbReference type="EMBL" id="JARIHO010000002">
    <property type="protein sequence ID" value="KAJ7367257.1"/>
    <property type="molecule type" value="Genomic_DNA"/>
</dbReference>